<evidence type="ECO:0000313" key="1">
    <source>
        <dbReference type="EMBL" id="KKL06010.1"/>
    </source>
</evidence>
<dbReference type="AlphaFoldDB" id="A0A0F9A951"/>
<accession>A0A0F9A951</accession>
<sequence length="173" mass="19606">MKTVRIVLKGLTPLMVHRYPLEGAPADFKQWDALKVATFHLYVHEGTNVMPNENVRKCLIEGGKFVKGKGKSSLMTTLAAGIRNIDPWFIPITPQAWIVDSRSAVNNMMRPPARIVVHRPKWNDWSLLFKIDYYVVLLNEKQIVEALTSAGRNIGIGSFRPRKLGMFGQFEVS</sequence>
<protein>
    <submittedName>
        <fullName evidence="1">Uncharacterized protein</fullName>
    </submittedName>
</protein>
<comment type="caution">
    <text evidence="1">The sequence shown here is derived from an EMBL/GenBank/DDBJ whole genome shotgun (WGS) entry which is preliminary data.</text>
</comment>
<organism evidence="1">
    <name type="scientific">marine sediment metagenome</name>
    <dbReference type="NCBI Taxonomy" id="412755"/>
    <lineage>
        <taxon>unclassified sequences</taxon>
        <taxon>metagenomes</taxon>
        <taxon>ecological metagenomes</taxon>
    </lineage>
</organism>
<gene>
    <name evidence="1" type="ORF">LCGC14_2600290</name>
</gene>
<reference evidence="1" key="1">
    <citation type="journal article" date="2015" name="Nature">
        <title>Complex archaea that bridge the gap between prokaryotes and eukaryotes.</title>
        <authorList>
            <person name="Spang A."/>
            <person name="Saw J.H."/>
            <person name="Jorgensen S.L."/>
            <person name="Zaremba-Niedzwiedzka K."/>
            <person name="Martijn J."/>
            <person name="Lind A.E."/>
            <person name="van Eijk R."/>
            <person name="Schleper C."/>
            <person name="Guy L."/>
            <person name="Ettema T.J."/>
        </authorList>
    </citation>
    <scope>NUCLEOTIDE SEQUENCE</scope>
</reference>
<name>A0A0F9A951_9ZZZZ</name>
<proteinExistence type="predicted"/>
<dbReference type="EMBL" id="LAZR01043890">
    <property type="protein sequence ID" value="KKL06010.1"/>
    <property type="molecule type" value="Genomic_DNA"/>
</dbReference>